<sequence>MDLDDLDVGGDAQRMQQLQFAAARRQQFDEVCDDLIQRALEEHHDFHSATDIDWRWKLVRQRDALSVYRDRTPVELLDADVRASSRSAMMLGSGFIPGTLNDVMMGVYCDTTETMRVVKSILSNNYLDASVVHVFEKNSLKAPIIFSGIKWFAVETPGGALIHDRDLLCYERMGRIVDQDGNYFAYHVLQSVELPEWPANRNNLKRAYLSICYLYRQVSEHWVGCFVMGNYDPNGMCPQSITDLVMANYLLSVGNTLECAHARRFSKLMASGQAHSNKGLIDSRFCNLCRATPGIFRSALVPCMGCHKRICKRCRVGCTMFRLNVRTRKPEKEFFCRECVAMVTASAPKKKEKSSSDNDFATTPQGEWSPTSGSTSVRSDNNLRDFDVESLAELAQQWSVNDNNADGLVWNTEELQRVAGRLKSSRMPKSTDAQSRQRMQNPLSKTMINTSSKLGSSMFAAPLKRSKSKDDVMLSPGRRTFTSNVPGNSYHSSNTTWRERAARLNEGVSNPSANNFGASQFSGSRGPTGSHGPSSSNGPSRGQRHRPPSVSEEEMQHMYAQFQEHMNQHGGAEGYIYPGEEGYAQYTVMFDVDRGEYYRVPAQPEHFQHQQHHQHHQQHRPPSPRHDVFSIDELD</sequence>
<name>A0A8K1CAA7_PYTOL</name>
<feature type="compositionally biased region" description="Polar residues" evidence="1">
    <location>
        <begin position="427"/>
        <end position="441"/>
    </location>
</feature>
<dbReference type="PANTHER" id="PTHR13510">
    <property type="entry name" value="FYVE-FINGER-CONTAINING RAB5 EFFECTOR PROTEIN RABENOSYN-5-RELATED"/>
    <property type="match status" value="1"/>
</dbReference>
<organism evidence="2 3">
    <name type="scientific">Pythium oligandrum</name>
    <name type="common">Mycoparasitic fungus</name>
    <dbReference type="NCBI Taxonomy" id="41045"/>
    <lineage>
        <taxon>Eukaryota</taxon>
        <taxon>Sar</taxon>
        <taxon>Stramenopiles</taxon>
        <taxon>Oomycota</taxon>
        <taxon>Peronosporomycetes</taxon>
        <taxon>Pythiales</taxon>
        <taxon>Pythiaceae</taxon>
        <taxon>Pythium</taxon>
    </lineage>
</organism>
<dbReference type="InterPro" id="IPR023393">
    <property type="entry name" value="START-like_dom_sf"/>
</dbReference>
<dbReference type="OrthoDB" id="167764at2759"/>
<dbReference type="AlphaFoldDB" id="A0A8K1CAA7"/>
<feature type="region of interest" description="Disordered" evidence="1">
    <location>
        <begin position="347"/>
        <end position="381"/>
    </location>
</feature>
<dbReference type="InterPro" id="IPR013083">
    <property type="entry name" value="Znf_RING/FYVE/PHD"/>
</dbReference>
<dbReference type="Gene3D" id="3.30.40.10">
    <property type="entry name" value="Zinc/RING finger domain, C3HC4 (zinc finger)"/>
    <property type="match status" value="1"/>
</dbReference>
<dbReference type="InterPro" id="IPR052727">
    <property type="entry name" value="Rab4/Rab5_effector"/>
</dbReference>
<proteinExistence type="predicted"/>
<reference evidence="2" key="1">
    <citation type="submission" date="2019-03" db="EMBL/GenBank/DDBJ databases">
        <title>Long read genome sequence of the mycoparasitic Pythium oligandrum ATCC 38472 isolated from sugarbeet rhizosphere.</title>
        <authorList>
            <person name="Gaulin E."/>
        </authorList>
    </citation>
    <scope>NUCLEOTIDE SEQUENCE</scope>
    <source>
        <strain evidence="2">ATCC 38472_TT</strain>
    </source>
</reference>
<feature type="compositionally biased region" description="Basic residues" evidence="1">
    <location>
        <begin position="609"/>
        <end position="623"/>
    </location>
</feature>
<feature type="compositionally biased region" description="Polar residues" evidence="1">
    <location>
        <begin position="507"/>
        <end position="521"/>
    </location>
</feature>
<feature type="compositionally biased region" description="Polar residues" evidence="1">
    <location>
        <begin position="357"/>
        <end position="380"/>
    </location>
</feature>
<evidence type="ECO:0000313" key="3">
    <source>
        <dbReference type="Proteomes" id="UP000794436"/>
    </source>
</evidence>
<feature type="region of interest" description="Disordered" evidence="1">
    <location>
        <begin position="606"/>
        <end position="635"/>
    </location>
</feature>
<comment type="caution">
    <text evidence="2">The sequence shown here is derived from an EMBL/GenBank/DDBJ whole genome shotgun (WGS) entry which is preliminary data.</text>
</comment>
<protein>
    <recommendedName>
        <fullName evidence="4">FYVE-type domain-containing protein</fullName>
    </recommendedName>
</protein>
<feature type="region of interest" description="Disordered" evidence="1">
    <location>
        <begin position="462"/>
        <end position="553"/>
    </location>
</feature>
<dbReference type="Proteomes" id="UP000794436">
    <property type="component" value="Unassembled WGS sequence"/>
</dbReference>
<evidence type="ECO:0008006" key="4">
    <source>
        <dbReference type="Google" id="ProtNLM"/>
    </source>
</evidence>
<dbReference type="EMBL" id="SPLM01000110">
    <property type="protein sequence ID" value="TMW58797.1"/>
    <property type="molecule type" value="Genomic_DNA"/>
</dbReference>
<evidence type="ECO:0000256" key="1">
    <source>
        <dbReference type="SAM" id="MobiDB-lite"/>
    </source>
</evidence>
<feature type="compositionally biased region" description="Polar residues" evidence="1">
    <location>
        <begin position="480"/>
        <end position="496"/>
    </location>
</feature>
<gene>
    <name evidence="2" type="ORF">Poli38472_006942</name>
</gene>
<evidence type="ECO:0000313" key="2">
    <source>
        <dbReference type="EMBL" id="TMW58797.1"/>
    </source>
</evidence>
<accession>A0A8K1CAA7</accession>
<keyword evidence="3" id="KW-1185">Reference proteome</keyword>
<dbReference type="PANTHER" id="PTHR13510:SF44">
    <property type="entry name" value="RABENOSYN-5"/>
    <property type="match status" value="1"/>
</dbReference>
<feature type="compositionally biased region" description="Low complexity" evidence="1">
    <location>
        <begin position="522"/>
        <end position="541"/>
    </location>
</feature>
<feature type="region of interest" description="Disordered" evidence="1">
    <location>
        <begin position="422"/>
        <end position="441"/>
    </location>
</feature>
<dbReference type="SUPFAM" id="SSF55961">
    <property type="entry name" value="Bet v1-like"/>
    <property type="match status" value="1"/>
</dbReference>
<dbReference type="Gene3D" id="3.30.530.20">
    <property type="match status" value="1"/>
</dbReference>